<sequence>MKLLMCNTWGDMKRLFLEKFFPMFRTMAIQKEICGIWQHSRETLHEYWEIFNKLCAVCPHHQISKQLLLQYFYEGLLMMDRNMVDVASEEALMDKTLATVRHLISNIASNMQQLGIRGRVSTSRMVNEVSTFDSQRLENQLMELTSLVRQFVVG</sequence>
<dbReference type="EMBL" id="QJKJ01001804">
    <property type="protein sequence ID" value="RDY05832.1"/>
    <property type="molecule type" value="Genomic_DNA"/>
</dbReference>
<feature type="non-terminal residue" evidence="2">
    <location>
        <position position="1"/>
    </location>
</feature>
<gene>
    <name evidence="2" type="ORF">CR513_10273</name>
</gene>
<evidence type="ECO:0000313" key="2">
    <source>
        <dbReference type="EMBL" id="RDY05832.1"/>
    </source>
</evidence>
<dbReference type="InterPro" id="IPR005162">
    <property type="entry name" value="Retrotrans_gag_dom"/>
</dbReference>
<reference evidence="2" key="1">
    <citation type="submission" date="2018-05" db="EMBL/GenBank/DDBJ databases">
        <title>Draft genome of Mucuna pruriens seed.</title>
        <authorList>
            <person name="Nnadi N.E."/>
            <person name="Vos R."/>
            <person name="Hasami M.H."/>
            <person name="Devisetty U.K."/>
            <person name="Aguiy J.C."/>
        </authorList>
    </citation>
    <scope>NUCLEOTIDE SEQUENCE [LARGE SCALE GENOMIC DNA]</scope>
    <source>
        <strain evidence="2">JCA_2017</strain>
    </source>
</reference>
<comment type="caution">
    <text evidence="2">The sequence shown here is derived from an EMBL/GenBank/DDBJ whole genome shotgun (WGS) entry which is preliminary data.</text>
</comment>
<organism evidence="2 3">
    <name type="scientific">Mucuna pruriens</name>
    <name type="common">Velvet bean</name>
    <name type="synonym">Dolichos pruriens</name>
    <dbReference type="NCBI Taxonomy" id="157652"/>
    <lineage>
        <taxon>Eukaryota</taxon>
        <taxon>Viridiplantae</taxon>
        <taxon>Streptophyta</taxon>
        <taxon>Embryophyta</taxon>
        <taxon>Tracheophyta</taxon>
        <taxon>Spermatophyta</taxon>
        <taxon>Magnoliopsida</taxon>
        <taxon>eudicotyledons</taxon>
        <taxon>Gunneridae</taxon>
        <taxon>Pentapetalae</taxon>
        <taxon>rosids</taxon>
        <taxon>fabids</taxon>
        <taxon>Fabales</taxon>
        <taxon>Fabaceae</taxon>
        <taxon>Papilionoideae</taxon>
        <taxon>50 kb inversion clade</taxon>
        <taxon>NPAAA clade</taxon>
        <taxon>indigoferoid/millettioid clade</taxon>
        <taxon>Phaseoleae</taxon>
        <taxon>Mucuna</taxon>
    </lineage>
</organism>
<accession>A0A371HSS9</accession>
<dbReference type="PANTHER" id="PTHR33223:SF3">
    <property type="match status" value="1"/>
</dbReference>
<protein>
    <recommendedName>
        <fullName evidence="1">Retrotransposon gag domain-containing protein</fullName>
    </recommendedName>
</protein>
<proteinExistence type="predicted"/>
<evidence type="ECO:0000313" key="3">
    <source>
        <dbReference type="Proteomes" id="UP000257109"/>
    </source>
</evidence>
<dbReference type="AlphaFoldDB" id="A0A371HSS9"/>
<feature type="domain" description="Retrotransposon gag" evidence="1">
    <location>
        <begin position="7"/>
        <end position="76"/>
    </location>
</feature>
<name>A0A371HSS9_MUCPR</name>
<evidence type="ECO:0000259" key="1">
    <source>
        <dbReference type="Pfam" id="PF03732"/>
    </source>
</evidence>
<dbReference type="OrthoDB" id="1305902at2759"/>
<dbReference type="Proteomes" id="UP000257109">
    <property type="component" value="Unassembled WGS sequence"/>
</dbReference>
<dbReference type="Pfam" id="PF03732">
    <property type="entry name" value="Retrotrans_gag"/>
    <property type="match status" value="1"/>
</dbReference>
<dbReference type="PANTHER" id="PTHR33223">
    <property type="entry name" value="CCHC-TYPE DOMAIN-CONTAINING PROTEIN"/>
    <property type="match status" value="1"/>
</dbReference>
<keyword evidence="3" id="KW-1185">Reference proteome</keyword>